<reference evidence="2" key="2">
    <citation type="submission" date="2018-05" db="EMBL/GenBank/DDBJ databases">
        <title>OmerRS3 (Oryza meridionalis Reference Sequence Version 3).</title>
        <authorList>
            <person name="Zhang J."/>
            <person name="Kudrna D."/>
            <person name="Lee S."/>
            <person name="Talag J."/>
            <person name="Welchert J."/>
            <person name="Wing R.A."/>
        </authorList>
    </citation>
    <scope>NUCLEOTIDE SEQUENCE [LARGE SCALE GENOMIC DNA]</scope>
    <source>
        <strain evidence="2">cv. OR44</strain>
    </source>
</reference>
<dbReference type="HOGENOM" id="CLU_2580900_0_0_1"/>
<dbReference type="AlphaFoldDB" id="A0A0E0C3E6"/>
<name>A0A0E0C3E6_9ORYZ</name>
<keyword evidence="3" id="KW-1185">Reference proteome</keyword>
<reference evidence="2" key="1">
    <citation type="submission" date="2015-04" db="UniProtKB">
        <authorList>
            <consortium name="EnsemblPlants"/>
        </authorList>
    </citation>
    <scope>IDENTIFICATION</scope>
</reference>
<evidence type="ECO:0000313" key="3">
    <source>
        <dbReference type="Proteomes" id="UP000008021"/>
    </source>
</evidence>
<protein>
    <submittedName>
        <fullName evidence="2">Uncharacterized protein</fullName>
    </submittedName>
</protein>
<feature type="region of interest" description="Disordered" evidence="1">
    <location>
        <begin position="1"/>
        <end position="22"/>
    </location>
</feature>
<accession>A0A0E0C3E6</accession>
<evidence type="ECO:0000256" key="1">
    <source>
        <dbReference type="SAM" id="MobiDB-lite"/>
    </source>
</evidence>
<dbReference type="Gramene" id="OMERI01G17810.1">
    <property type="protein sequence ID" value="OMERI01G17810.1"/>
    <property type="gene ID" value="OMERI01G17810"/>
</dbReference>
<organism evidence="2">
    <name type="scientific">Oryza meridionalis</name>
    <dbReference type="NCBI Taxonomy" id="40149"/>
    <lineage>
        <taxon>Eukaryota</taxon>
        <taxon>Viridiplantae</taxon>
        <taxon>Streptophyta</taxon>
        <taxon>Embryophyta</taxon>
        <taxon>Tracheophyta</taxon>
        <taxon>Spermatophyta</taxon>
        <taxon>Magnoliopsida</taxon>
        <taxon>Liliopsida</taxon>
        <taxon>Poales</taxon>
        <taxon>Poaceae</taxon>
        <taxon>BOP clade</taxon>
        <taxon>Oryzoideae</taxon>
        <taxon>Oryzeae</taxon>
        <taxon>Oryzinae</taxon>
        <taxon>Oryza</taxon>
    </lineage>
</organism>
<feature type="compositionally biased region" description="Polar residues" evidence="1">
    <location>
        <begin position="1"/>
        <end position="15"/>
    </location>
</feature>
<sequence length="81" mass="8398">ETPTGNTVSSTSFASARTPPLPPSPSICCLGSIVGEAPPLTPLAVGAEHRPGAPLTASTQTVPGVSFLICYRLYSEDWLRT</sequence>
<evidence type="ECO:0000313" key="2">
    <source>
        <dbReference type="EnsemblPlants" id="OMERI01G17810.1"/>
    </source>
</evidence>
<dbReference type="EnsemblPlants" id="OMERI01G17810.1">
    <property type="protein sequence ID" value="OMERI01G17810.1"/>
    <property type="gene ID" value="OMERI01G17810"/>
</dbReference>
<dbReference type="Proteomes" id="UP000008021">
    <property type="component" value="Chromosome 1"/>
</dbReference>
<proteinExistence type="predicted"/>